<sequence length="492" mass="53991">MINPLTQLVRNALDRDSDRPALEFEGRWYSWGAFSALASELREGLAASGIAASAPVAFVARNRPGAVAALFGLIADQRTILMTYPFQAHEAIAANLLRLEPAAVVAVDGVIEGAVLDMLRENALPAFEIEGMSVRRVADIPAPPAVPLGEPPAEPEIRILTSGTTGMPKQIPFAYRFFEEKHVTPKMVQGDDAHWREQPPFLLTFPIGNITGMYTFLPTLLSGQRAVLADRFSLDVWRDWVRRFRPAMAGLPPAGVQMIVDADVPREELASIRFLGTGAAPLDPTVQRRFEERYGIPILLSYGATEFGGPVTAMTPELHARWGREKLGSVGRPMAGVEMRVIHPETHEILSAGEEGLLEVMTPRIGPRWIRTSDMALIDADGFVWHRGRADGAVMRGGFKLVPEVIERAMMQHPDIADVAVVGRDDRRLGEVPVAAVVLRPGSAWPGNDALEAFARKHLPATHIPADWRQLDALPRNASSKLDRPELRRMVA</sequence>
<dbReference type="EMBL" id="CP049109">
    <property type="protein sequence ID" value="QIG80979.1"/>
    <property type="molecule type" value="Genomic_DNA"/>
</dbReference>
<reference evidence="5 6" key="1">
    <citation type="submission" date="2020-02" db="EMBL/GenBank/DDBJ databases">
        <authorList>
            <person name="Zheng R.K."/>
            <person name="Sun C.M."/>
        </authorList>
    </citation>
    <scope>NUCLEOTIDE SEQUENCE [LARGE SCALE GENOMIC DNA]</scope>
    <source>
        <strain evidence="6">zrk23</strain>
    </source>
</reference>
<evidence type="ECO:0000259" key="3">
    <source>
        <dbReference type="Pfam" id="PF00501"/>
    </source>
</evidence>
<comment type="similarity">
    <text evidence="1">Belongs to the ATP-dependent AMP-binding enzyme family.</text>
</comment>
<name>A0A6G6Y7T9_9SPHN</name>
<dbReference type="Gene3D" id="3.30.300.30">
    <property type="match status" value="1"/>
</dbReference>
<organism evidence="5 6">
    <name type="scientific">Stakelama tenebrarum</name>
    <dbReference type="NCBI Taxonomy" id="2711215"/>
    <lineage>
        <taxon>Bacteria</taxon>
        <taxon>Pseudomonadati</taxon>
        <taxon>Pseudomonadota</taxon>
        <taxon>Alphaproteobacteria</taxon>
        <taxon>Sphingomonadales</taxon>
        <taxon>Sphingomonadaceae</taxon>
        <taxon>Stakelama</taxon>
    </lineage>
</organism>
<evidence type="ECO:0000259" key="4">
    <source>
        <dbReference type="Pfam" id="PF13193"/>
    </source>
</evidence>
<dbReference type="GO" id="GO:0031956">
    <property type="term" value="F:medium-chain fatty acid-CoA ligase activity"/>
    <property type="evidence" value="ECO:0007669"/>
    <property type="project" value="TreeGrafter"/>
</dbReference>
<gene>
    <name evidence="5" type="ORF">G5C33_15065</name>
</gene>
<dbReference type="RefSeq" id="WP_165327905.1">
    <property type="nucleotide sequence ID" value="NZ_CP049109.1"/>
</dbReference>
<proteinExistence type="inferred from homology"/>
<evidence type="ECO:0000313" key="6">
    <source>
        <dbReference type="Proteomes" id="UP000501568"/>
    </source>
</evidence>
<feature type="domain" description="AMP-dependent synthetase/ligase" evidence="3">
    <location>
        <begin position="12"/>
        <end position="363"/>
    </location>
</feature>
<evidence type="ECO:0000256" key="2">
    <source>
        <dbReference type="ARBA" id="ARBA00022598"/>
    </source>
</evidence>
<keyword evidence="6" id="KW-1185">Reference proteome</keyword>
<dbReference type="SUPFAM" id="SSF56801">
    <property type="entry name" value="Acetyl-CoA synthetase-like"/>
    <property type="match status" value="1"/>
</dbReference>
<dbReference type="CDD" id="cd04433">
    <property type="entry name" value="AFD_class_I"/>
    <property type="match status" value="1"/>
</dbReference>
<dbReference type="InterPro" id="IPR000873">
    <property type="entry name" value="AMP-dep_synth/lig_dom"/>
</dbReference>
<dbReference type="PANTHER" id="PTHR43201:SF5">
    <property type="entry name" value="MEDIUM-CHAIN ACYL-COA LIGASE ACSF2, MITOCHONDRIAL"/>
    <property type="match status" value="1"/>
</dbReference>
<evidence type="ECO:0000313" key="5">
    <source>
        <dbReference type="EMBL" id="QIG80979.1"/>
    </source>
</evidence>
<dbReference type="PANTHER" id="PTHR43201">
    <property type="entry name" value="ACYL-COA SYNTHETASE"/>
    <property type="match status" value="1"/>
</dbReference>
<dbReference type="KEGG" id="spzr:G5C33_15065"/>
<dbReference type="GO" id="GO:0006631">
    <property type="term" value="P:fatty acid metabolic process"/>
    <property type="evidence" value="ECO:0007669"/>
    <property type="project" value="TreeGrafter"/>
</dbReference>
<keyword evidence="2" id="KW-0436">Ligase</keyword>
<dbReference type="Pfam" id="PF00501">
    <property type="entry name" value="AMP-binding"/>
    <property type="match status" value="1"/>
</dbReference>
<accession>A0A6G6Y7T9</accession>
<evidence type="ECO:0000256" key="1">
    <source>
        <dbReference type="ARBA" id="ARBA00006432"/>
    </source>
</evidence>
<protein>
    <submittedName>
        <fullName evidence="5">AMP-binding protein</fullName>
    </submittedName>
</protein>
<dbReference type="InterPro" id="IPR045851">
    <property type="entry name" value="AMP-bd_C_sf"/>
</dbReference>
<dbReference type="Proteomes" id="UP000501568">
    <property type="component" value="Chromosome"/>
</dbReference>
<dbReference type="InterPro" id="IPR042099">
    <property type="entry name" value="ANL_N_sf"/>
</dbReference>
<dbReference type="Pfam" id="PF13193">
    <property type="entry name" value="AMP-binding_C"/>
    <property type="match status" value="1"/>
</dbReference>
<dbReference type="AlphaFoldDB" id="A0A6G6Y7T9"/>
<dbReference type="InterPro" id="IPR025110">
    <property type="entry name" value="AMP-bd_C"/>
</dbReference>
<dbReference type="Gene3D" id="3.40.50.12780">
    <property type="entry name" value="N-terminal domain of ligase-like"/>
    <property type="match status" value="1"/>
</dbReference>
<feature type="domain" description="AMP-binding enzyme C-terminal" evidence="4">
    <location>
        <begin position="406"/>
        <end position="481"/>
    </location>
</feature>